<dbReference type="Pfam" id="PF20582">
    <property type="entry name" value="UPF0758_N"/>
    <property type="match status" value="1"/>
</dbReference>
<protein>
    <submittedName>
        <fullName evidence="8">DNA replication and repair protein RadC</fullName>
    </submittedName>
</protein>
<keyword evidence="5" id="KW-0482">Metalloprotease</keyword>
<accession>A0A1W2E983</accession>
<dbReference type="PROSITE" id="PS50249">
    <property type="entry name" value="MPN"/>
    <property type="match status" value="1"/>
</dbReference>
<dbReference type="InterPro" id="IPR037518">
    <property type="entry name" value="MPN"/>
</dbReference>
<dbReference type="SUPFAM" id="SSF102712">
    <property type="entry name" value="JAB1/MPN domain"/>
    <property type="match status" value="1"/>
</dbReference>
<dbReference type="Proteomes" id="UP000192678">
    <property type="component" value="Unassembled WGS sequence"/>
</dbReference>
<keyword evidence="9" id="KW-1185">Reference proteome</keyword>
<dbReference type="AlphaFoldDB" id="A0A1W2E983"/>
<keyword evidence="3" id="KW-0378">Hydrolase</keyword>
<dbReference type="PANTHER" id="PTHR30471:SF3">
    <property type="entry name" value="UPF0758 PROTEIN YEES-RELATED"/>
    <property type="match status" value="1"/>
</dbReference>
<dbReference type="NCBIfam" id="NF000642">
    <property type="entry name" value="PRK00024.1"/>
    <property type="match status" value="1"/>
</dbReference>
<dbReference type="PROSITE" id="PS01302">
    <property type="entry name" value="UPF0758"/>
    <property type="match status" value="1"/>
</dbReference>
<dbReference type="InterPro" id="IPR046778">
    <property type="entry name" value="UPF0758_N"/>
</dbReference>
<dbReference type="STRING" id="475255.SAMN04488101_1119"/>
<organism evidence="8 9">
    <name type="scientific">Pedobacter nyackensis</name>
    <dbReference type="NCBI Taxonomy" id="475255"/>
    <lineage>
        <taxon>Bacteria</taxon>
        <taxon>Pseudomonadati</taxon>
        <taxon>Bacteroidota</taxon>
        <taxon>Sphingobacteriia</taxon>
        <taxon>Sphingobacteriales</taxon>
        <taxon>Sphingobacteriaceae</taxon>
        <taxon>Pedobacter</taxon>
    </lineage>
</organism>
<dbReference type="GO" id="GO:0006508">
    <property type="term" value="P:proteolysis"/>
    <property type="evidence" value="ECO:0007669"/>
    <property type="project" value="UniProtKB-KW"/>
</dbReference>
<evidence type="ECO:0000256" key="1">
    <source>
        <dbReference type="ARBA" id="ARBA00022670"/>
    </source>
</evidence>
<dbReference type="Gene3D" id="3.40.140.10">
    <property type="entry name" value="Cytidine Deaminase, domain 2"/>
    <property type="match status" value="1"/>
</dbReference>
<dbReference type="NCBIfam" id="TIGR00608">
    <property type="entry name" value="radc"/>
    <property type="match status" value="1"/>
</dbReference>
<dbReference type="SUPFAM" id="SSF47781">
    <property type="entry name" value="RuvA domain 2-like"/>
    <property type="match status" value="1"/>
</dbReference>
<dbReference type="InterPro" id="IPR020891">
    <property type="entry name" value="UPF0758_CS"/>
</dbReference>
<dbReference type="InterPro" id="IPR010994">
    <property type="entry name" value="RuvA_2-like"/>
</dbReference>
<evidence type="ECO:0000256" key="6">
    <source>
        <dbReference type="RuleBase" id="RU003797"/>
    </source>
</evidence>
<evidence type="ECO:0000313" key="8">
    <source>
        <dbReference type="EMBL" id="SMD06340.1"/>
    </source>
</evidence>
<evidence type="ECO:0000256" key="3">
    <source>
        <dbReference type="ARBA" id="ARBA00022801"/>
    </source>
</evidence>
<dbReference type="EMBL" id="FWYB01000011">
    <property type="protein sequence ID" value="SMD06340.1"/>
    <property type="molecule type" value="Genomic_DNA"/>
</dbReference>
<proteinExistence type="inferred from homology"/>
<dbReference type="InterPro" id="IPR001405">
    <property type="entry name" value="UPF0758"/>
</dbReference>
<dbReference type="InterPro" id="IPR025657">
    <property type="entry name" value="RadC_JAB"/>
</dbReference>
<keyword evidence="4" id="KW-0862">Zinc</keyword>
<dbReference type="GO" id="GO:0008237">
    <property type="term" value="F:metallopeptidase activity"/>
    <property type="evidence" value="ECO:0007669"/>
    <property type="project" value="UniProtKB-KW"/>
</dbReference>
<evidence type="ECO:0000313" key="9">
    <source>
        <dbReference type="Proteomes" id="UP000192678"/>
    </source>
</evidence>
<evidence type="ECO:0000256" key="5">
    <source>
        <dbReference type="ARBA" id="ARBA00023049"/>
    </source>
</evidence>
<evidence type="ECO:0000259" key="7">
    <source>
        <dbReference type="PROSITE" id="PS50249"/>
    </source>
</evidence>
<feature type="domain" description="MPN" evidence="7">
    <location>
        <begin position="127"/>
        <end position="249"/>
    </location>
</feature>
<comment type="similarity">
    <text evidence="6">Belongs to the UPF0758 family.</text>
</comment>
<dbReference type="Pfam" id="PF04002">
    <property type="entry name" value="RadC"/>
    <property type="match status" value="1"/>
</dbReference>
<evidence type="ECO:0000256" key="4">
    <source>
        <dbReference type="ARBA" id="ARBA00022833"/>
    </source>
</evidence>
<reference evidence="8 9" key="1">
    <citation type="submission" date="2017-04" db="EMBL/GenBank/DDBJ databases">
        <authorList>
            <person name="Afonso C.L."/>
            <person name="Miller P.J."/>
            <person name="Scott M.A."/>
            <person name="Spackman E."/>
            <person name="Goraichik I."/>
            <person name="Dimitrov K.M."/>
            <person name="Suarez D.L."/>
            <person name="Swayne D.E."/>
        </authorList>
    </citation>
    <scope>NUCLEOTIDE SEQUENCE [LARGE SCALE GENOMIC DNA]</scope>
    <source>
        <strain evidence="8 9">DSM 19625</strain>
    </source>
</reference>
<dbReference type="GO" id="GO:0046872">
    <property type="term" value="F:metal ion binding"/>
    <property type="evidence" value="ECO:0007669"/>
    <property type="project" value="UniProtKB-KW"/>
</dbReference>
<keyword evidence="2" id="KW-0479">Metal-binding</keyword>
<sequence length="249" mass="27745">MLTHIPFFFVQKFELVKMNPYQEKIGIKFWAEADRPREKLLLNGRRHLTDAELIAILVGSGSKNETAVDLSKRILSFYNNDLDALGKASVKDLSKFKGIGEAKALSIVAALELGRRRKETAGAELDRITTATEAFEILLPVFADLNHEEFWILMLNRANYVIGKQPISKGGVTGTVADPKVIFKTALEHNATYVILAHNHPSGNLKPSQQDINMTKKMVEAGRVLDLNVLDHLIITDKLFYSFGDAGLI</sequence>
<evidence type="ECO:0000256" key="2">
    <source>
        <dbReference type="ARBA" id="ARBA00022723"/>
    </source>
</evidence>
<keyword evidence="1" id="KW-0645">Protease</keyword>
<name>A0A1W2E983_9SPHI</name>
<dbReference type="CDD" id="cd08071">
    <property type="entry name" value="MPN_DUF2466"/>
    <property type="match status" value="1"/>
</dbReference>
<dbReference type="PANTHER" id="PTHR30471">
    <property type="entry name" value="DNA REPAIR PROTEIN RADC"/>
    <property type="match status" value="1"/>
</dbReference>
<dbReference type="Gene3D" id="1.10.150.20">
    <property type="entry name" value="5' to 3' exonuclease, C-terminal subdomain"/>
    <property type="match status" value="1"/>
</dbReference>
<gene>
    <name evidence="8" type="ORF">SAMN04488101_1119</name>
</gene>